<name>C1C1F4_CALCM</name>
<dbReference type="SUPFAM" id="SSF52317">
    <property type="entry name" value="Class I glutamine amidotransferase-like"/>
    <property type="match status" value="1"/>
</dbReference>
<gene>
    <name evidence="1" type="primary">ELBB</name>
</gene>
<accession>C1C1F4</accession>
<dbReference type="Gene3D" id="3.40.50.880">
    <property type="match status" value="1"/>
</dbReference>
<protein>
    <submittedName>
        <fullName evidence="1">Enhancing lycopene biosynthesis protein 2</fullName>
    </submittedName>
</protein>
<evidence type="ECO:0000313" key="1">
    <source>
        <dbReference type="EMBL" id="ACO15107.1"/>
    </source>
</evidence>
<dbReference type="PANTHER" id="PTHR10224:SF12">
    <property type="entry name" value="GLYOXALASE ELBB"/>
    <property type="match status" value="1"/>
</dbReference>
<dbReference type="AlphaFoldDB" id="C1C1F4"/>
<sequence length="231" mass="24538">MLGTNVAVLLSGCGHLDGSDPLEVSLLCLALSRLDIKPIFYAPYMSMSTGVNHVNGAEAETGRNVLIESARLVKESVLKLDELDPSDETLSALIIPGGHGPLNNFSDFKTSLETPPSVIKEILGIIEGFKAAGKPIGCTSHANILVALAIPNIEITLGSRDEEECPVASLVAPGLIEQGTTVTPTSVYEVQVDFENKIVTAAASLFASAKYHEVADQITIFFDMLMTLIEV</sequence>
<dbReference type="InterPro" id="IPR029062">
    <property type="entry name" value="Class_I_gatase-like"/>
</dbReference>
<reference evidence="1" key="1">
    <citation type="submission" date="2009-03" db="EMBL/GenBank/DDBJ databases">
        <title>Caligus clemensi ESTs and full-length cDNAs.</title>
        <authorList>
            <person name="Yasuike M."/>
            <person name="von Schalburg K."/>
            <person name="Cooper G."/>
            <person name="Leong J."/>
            <person name="Jones S.R.M."/>
            <person name="Koop B.F."/>
        </authorList>
    </citation>
    <scope>NUCLEOTIDE SEQUENCE</scope>
    <source>
        <tissue evidence="1">Whole</tissue>
    </source>
</reference>
<dbReference type="PANTHER" id="PTHR10224">
    <property type="entry name" value="ES1 PROTEIN HOMOLOG, MITOCHONDRIAL"/>
    <property type="match status" value="1"/>
</dbReference>
<dbReference type="EMBL" id="BT080683">
    <property type="protein sequence ID" value="ACO15107.1"/>
    <property type="molecule type" value="mRNA"/>
</dbReference>
<organism evidence="1">
    <name type="scientific">Caligus clemensi</name>
    <name type="common">Sea louse</name>
    <dbReference type="NCBI Taxonomy" id="344056"/>
    <lineage>
        <taxon>Eukaryota</taxon>
        <taxon>Metazoa</taxon>
        <taxon>Ecdysozoa</taxon>
        <taxon>Arthropoda</taxon>
        <taxon>Crustacea</taxon>
        <taxon>Multicrustacea</taxon>
        <taxon>Hexanauplia</taxon>
        <taxon>Copepoda</taxon>
        <taxon>Siphonostomatoida</taxon>
        <taxon>Caligidae</taxon>
        <taxon>Caligus</taxon>
    </lineage>
</organism>
<proteinExistence type="evidence at transcript level"/>